<dbReference type="HOGENOM" id="CLU_1776128_0_0_6"/>
<evidence type="ECO:0000313" key="3">
    <source>
        <dbReference type="Proteomes" id="UP000010116"/>
    </source>
</evidence>
<dbReference type="EMBL" id="JH611165">
    <property type="protein sequence ID" value="EJP73723.1"/>
    <property type="molecule type" value="Genomic_DNA"/>
</dbReference>
<name>J5KHF7_9GAMM</name>
<gene>
    <name evidence="2" type="ORF">NT02SARS_0116</name>
</gene>
<dbReference type="Proteomes" id="UP000010116">
    <property type="component" value="Unassembled WGS sequence"/>
</dbReference>
<dbReference type="AlphaFoldDB" id="J5KHF7"/>
<proteinExistence type="predicted"/>
<evidence type="ECO:0000259" key="1">
    <source>
        <dbReference type="Pfam" id="PF11412"/>
    </source>
</evidence>
<dbReference type="InterPro" id="IPR028250">
    <property type="entry name" value="DsbDN"/>
</dbReference>
<protein>
    <submittedName>
        <fullName evidence="2">Thiol:disulfide interchange protein</fullName>
    </submittedName>
</protein>
<sequence length="146" mass="16991">MLRGLQTLLLILPFYGFNLFAENILLNQNYLKESEAFKLRLIKPDAGKIKIFFEIAEDHYLYANSIHLATDKKEQLPFNIESYGRAKTVDEFFGESDIYINQMNINIFTDNIIDDIILLSYQGCHDGKYCYPIITKKILINSLKIL</sequence>
<dbReference type="Gene3D" id="2.60.40.1250">
    <property type="entry name" value="Thiol:disulfide interchange protein DsbD, N-terminal domain"/>
    <property type="match status" value="1"/>
</dbReference>
<accession>J5KHF7</accession>
<evidence type="ECO:0000313" key="2">
    <source>
        <dbReference type="EMBL" id="EJP73723.1"/>
    </source>
</evidence>
<dbReference type="SUPFAM" id="SSF74863">
    <property type="entry name" value="Thiol:disulfide interchange protein DsbD, N-terminal domain (DsbD-alpha)"/>
    <property type="match status" value="1"/>
</dbReference>
<dbReference type="InterPro" id="IPR036929">
    <property type="entry name" value="DsbDN_sf"/>
</dbReference>
<feature type="domain" description="Thiol:disulfide interchange protein DsbD N-terminal" evidence="1">
    <location>
        <begin position="28"/>
        <end position="140"/>
    </location>
</feature>
<reference evidence="2 3" key="1">
    <citation type="journal article" date="2012" name="ISME J.">
        <title>Genomic insights to SAR86, an abundant and uncultivated marine bacterial lineage.</title>
        <authorList>
            <person name="Dupont C.L."/>
            <person name="Rusch D.B."/>
            <person name="Yooseph S."/>
            <person name="Lombardo M.J."/>
            <person name="Richter R.A."/>
            <person name="Valas R."/>
            <person name="Novotny M."/>
            <person name="Yee-Greenbaum J."/>
            <person name="Selengut J.D."/>
            <person name="Haft D.H."/>
            <person name="Halpern A.L."/>
            <person name="Lasken R.S."/>
            <person name="Nealson K."/>
            <person name="Friedman R."/>
            <person name="Venter J.C."/>
        </authorList>
    </citation>
    <scope>NUCLEOTIDE SEQUENCE [LARGE SCALE GENOMIC DNA]</scope>
</reference>
<organism evidence="2 3">
    <name type="scientific">SAR86 cluster bacterium SAR86B</name>
    <dbReference type="NCBI Taxonomy" id="1123867"/>
    <lineage>
        <taxon>Bacteria</taxon>
        <taxon>Pseudomonadati</taxon>
        <taxon>Pseudomonadota</taxon>
        <taxon>Gammaproteobacteria</taxon>
        <taxon>SAR86 cluster</taxon>
    </lineage>
</organism>
<dbReference type="Pfam" id="PF11412">
    <property type="entry name" value="DsbD_N"/>
    <property type="match status" value="1"/>
</dbReference>